<evidence type="ECO:0000256" key="4">
    <source>
        <dbReference type="ARBA" id="ARBA00022989"/>
    </source>
</evidence>
<comment type="subcellular location">
    <subcellularLocation>
        <location evidence="1">Membrane</location>
        <topology evidence="1">Multi-pass membrane protein</topology>
    </subcellularLocation>
</comment>
<keyword evidence="8" id="KW-1185">Reference proteome</keyword>
<evidence type="ECO:0000256" key="3">
    <source>
        <dbReference type="ARBA" id="ARBA00022692"/>
    </source>
</evidence>
<organism evidence="7 8">
    <name type="scientific">Sagittula salina</name>
    <dbReference type="NCBI Taxonomy" id="2820268"/>
    <lineage>
        <taxon>Bacteria</taxon>
        <taxon>Pseudomonadati</taxon>
        <taxon>Pseudomonadota</taxon>
        <taxon>Alphaproteobacteria</taxon>
        <taxon>Rhodobacterales</taxon>
        <taxon>Roseobacteraceae</taxon>
        <taxon>Sagittula</taxon>
    </lineage>
</organism>
<sequence length="417" mass="42296">MGTGRQPGTGSREPGLRRSIGLAGLALYGLGVTIGAGIYVLVGETVVRAGPHAPAAFLLAAFVMAFTAASFAELSGRVPNAAGEAVYVKAGFHLNWLTLAVGLAVLIEAMIAAAAIAVGASGYVAQLLPLPGPALITMIVLLMAAVAAWGIRESVALAGAMTLVEIAGLLVIIVSGIGRDPSILAELPASLLLPVSDAAVVSGVLSASLIAIFAFIGFDDIVNLVEEARNPRRDVPWAIGISLALVTVIYVLISFVAGTAVPVSALAETAAPISLLFEEFTGFPPLAINVIATMATMNGVVIILIMAARVAYGLAREGRLPAWLGAVSRKTRTPVRATVLVAGAVLALALFTPLDVLAKTTSGIMLCVFFVVNLALVRLKMGGGPGPEQGFCVPAIVPLAGAVLCLALLAAALFVGA</sequence>
<reference evidence="7" key="1">
    <citation type="submission" date="2021-03" db="EMBL/GenBank/DDBJ databases">
        <title>Sagittula salina sp. nov. strain M10.9X isolated from the marine waste.</title>
        <authorList>
            <person name="Satari L."/>
            <person name="Molina-Menor E."/>
            <person name="Vidal-Verdu A."/>
            <person name="Pascual J."/>
            <person name="Pereto J."/>
            <person name="Porcar M."/>
        </authorList>
    </citation>
    <scope>NUCLEOTIDE SEQUENCE</scope>
    <source>
        <strain evidence="7">M10.9X</strain>
    </source>
</reference>
<keyword evidence="2" id="KW-0813">Transport</keyword>
<feature type="transmembrane region" description="Helical" evidence="6">
    <location>
        <begin position="391"/>
        <end position="415"/>
    </location>
</feature>
<feature type="transmembrane region" description="Helical" evidence="6">
    <location>
        <begin position="333"/>
        <end position="354"/>
    </location>
</feature>
<dbReference type="Pfam" id="PF13520">
    <property type="entry name" value="AA_permease_2"/>
    <property type="match status" value="1"/>
</dbReference>
<feature type="transmembrane region" description="Helical" evidence="6">
    <location>
        <begin position="94"/>
        <end position="118"/>
    </location>
</feature>
<dbReference type="Proteomes" id="UP000675940">
    <property type="component" value="Unassembled WGS sequence"/>
</dbReference>
<name>A0A940S1G3_9RHOB</name>
<feature type="transmembrane region" description="Helical" evidence="6">
    <location>
        <begin position="130"/>
        <end position="149"/>
    </location>
</feature>
<protein>
    <submittedName>
        <fullName evidence="7">Amino acid permease</fullName>
    </submittedName>
</protein>
<accession>A0A940S1G3</accession>
<evidence type="ECO:0000256" key="2">
    <source>
        <dbReference type="ARBA" id="ARBA00022448"/>
    </source>
</evidence>
<gene>
    <name evidence="7" type="ORF">J5474_00160</name>
</gene>
<dbReference type="Gene3D" id="1.20.1740.10">
    <property type="entry name" value="Amino acid/polyamine transporter I"/>
    <property type="match status" value="1"/>
</dbReference>
<keyword evidence="4 6" id="KW-1133">Transmembrane helix</keyword>
<keyword evidence="5 6" id="KW-0472">Membrane</keyword>
<dbReference type="GO" id="GO:0015171">
    <property type="term" value="F:amino acid transmembrane transporter activity"/>
    <property type="evidence" value="ECO:0007669"/>
    <property type="project" value="TreeGrafter"/>
</dbReference>
<dbReference type="RefSeq" id="WP_209358327.1">
    <property type="nucleotide sequence ID" value="NZ_JAGISH010000001.1"/>
</dbReference>
<dbReference type="PANTHER" id="PTHR43243">
    <property type="entry name" value="INNER MEMBRANE TRANSPORTER YGJI-RELATED"/>
    <property type="match status" value="1"/>
</dbReference>
<feature type="transmembrane region" description="Helical" evidence="6">
    <location>
        <begin position="239"/>
        <end position="266"/>
    </location>
</feature>
<comment type="caution">
    <text evidence="7">The sequence shown here is derived from an EMBL/GenBank/DDBJ whole genome shotgun (WGS) entry which is preliminary data.</text>
</comment>
<feature type="transmembrane region" description="Helical" evidence="6">
    <location>
        <begin position="20"/>
        <end position="42"/>
    </location>
</feature>
<dbReference type="GO" id="GO:0016020">
    <property type="term" value="C:membrane"/>
    <property type="evidence" value="ECO:0007669"/>
    <property type="project" value="UniProtKB-SubCell"/>
</dbReference>
<feature type="transmembrane region" description="Helical" evidence="6">
    <location>
        <begin position="54"/>
        <end position="74"/>
    </location>
</feature>
<evidence type="ECO:0000313" key="7">
    <source>
        <dbReference type="EMBL" id="MBP0480904.1"/>
    </source>
</evidence>
<dbReference type="PANTHER" id="PTHR43243:SF4">
    <property type="entry name" value="CATIONIC AMINO ACID TRANSPORTER 4"/>
    <property type="match status" value="1"/>
</dbReference>
<feature type="transmembrane region" description="Helical" evidence="6">
    <location>
        <begin position="198"/>
        <end position="218"/>
    </location>
</feature>
<feature type="transmembrane region" description="Helical" evidence="6">
    <location>
        <begin position="360"/>
        <end position="379"/>
    </location>
</feature>
<proteinExistence type="predicted"/>
<evidence type="ECO:0000256" key="6">
    <source>
        <dbReference type="SAM" id="Phobius"/>
    </source>
</evidence>
<dbReference type="EMBL" id="JAGISH010000001">
    <property type="protein sequence ID" value="MBP0480904.1"/>
    <property type="molecule type" value="Genomic_DNA"/>
</dbReference>
<feature type="transmembrane region" description="Helical" evidence="6">
    <location>
        <begin position="156"/>
        <end position="178"/>
    </location>
</feature>
<dbReference type="AlphaFoldDB" id="A0A940S1G3"/>
<feature type="transmembrane region" description="Helical" evidence="6">
    <location>
        <begin position="286"/>
        <end position="312"/>
    </location>
</feature>
<dbReference type="PIRSF" id="PIRSF006060">
    <property type="entry name" value="AA_transporter"/>
    <property type="match status" value="1"/>
</dbReference>
<keyword evidence="3 6" id="KW-0812">Transmembrane</keyword>
<evidence type="ECO:0000313" key="8">
    <source>
        <dbReference type="Proteomes" id="UP000675940"/>
    </source>
</evidence>
<evidence type="ECO:0000256" key="5">
    <source>
        <dbReference type="ARBA" id="ARBA00023136"/>
    </source>
</evidence>
<evidence type="ECO:0000256" key="1">
    <source>
        <dbReference type="ARBA" id="ARBA00004141"/>
    </source>
</evidence>
<dbReference type="InterPro" id="IPR002293">
    <property type="entry name" value="AA/rel_permease1"/>
</dbReference>